<proteinExistence type="predicted"/>
<feature type="compositionally biased region" description="Basic and acidic residues" evidence="1">
    <location>
        <begin position="270"/>
        <end position="279"/>
    </location>
</feature>
<feature type="region of interest" description="Disordered" evidence="1">
    <location>
        <begin position="179"/>
        <end position="340"/>
    </location>
</feature>
<protein>
    <submittedName>
        <fullName evidence="2">Uncharacterized protein</fullName>
    </submittedName>
</protein>
<gene>
    <name evidence="2" type="ORF">B0T21DRAFT_364598</name>
</gene>
<dbReference type="Pfam" id="PF08837">
    <property type="entry name" value="DUF1810"/>
    <property type="match status" value="1"/>
</dbReference>
<comment type="caution">
    <text evidence="2">The sequence shown here is derived from an EMBL/GenBank/DDBJ whole genome shotgun (WGS) entry which is preliminary data.</text>
</comment>
<sequence length="340" mass="37696">MPPKAADDRDPFEHFIKCQNSHQSRSKLTHEVTAYDDIRKKERGHTSHHWHYCMLPCIKNTKWASKKSKFELKDVEAAKAYVRHPLLGKRLGYLAALLVKGSSQKLNPANMNVETLMLRKGSGTWEEYPGLPVGRLWGCMTLFDHVLSHLRLERNKEARNVCDLVLDKYFKRKKEPHTEKYLVTNPTPPEPGPFSDPEPDWLDNDDDHDGDDDDDGGENRNANRNANLGGFQLDGAGDNDDDGGGGGGGENQNANLGSSQLDGAGDDEDTGAKGTDRGAKGGRRKRKDANQDAEPGASQLEGTGETRQDDDGDVGDDSGVRRPDGVGRSGRRTRKRRRRS</sequence>
<feature type="compositionally biased region" description="Low complexity" evidence="1">
    <location>
        <begin position="219"/>
        <end position="236"/>
    </location>
</feature>
<organism evidence="2 3">
    <name type="scientific">Apiosordaria backusii</name>
    <dbReference type="NCBI Taxonomy" id="314023"/>
    <lineage>
        <taxon>Eukaryota</taxon>
        <taxon>Fungi</taxon>
        <taxon>Dikarya</taxon>
        <taxon>Ascomycota</taxon>
        <taxon>Pezizomycotina</taxon>
        <taxon>Sordariomycetes</taxon>
        <taxon>Sordariomycetidae</taxon>
        <taxon>Sordariales</taxon>
        <taxon>Lasiosphaeriaceae</taxon>
        <taxon>Apiosordaria</taxon>
    </lineage>
</organism>
<name>A0AA40BMW3_9PEZI</name>
<dbReference type="AlphaFoldDB" id="A0AA40BMW3"/>
<feature type="compositionally biased region" description="Basic residues" evidence="1">
    <location>
        <begin position="329"/>
        <end position="340"/>
    </location>
</feature>
<dbReference type="InterPro" id="IPR014937">
    <property type="entry name" value="DUF1810"/>
</dbReference>
<reference evidence="2" key="1">
    <citation type="submission" date="2023-06" db="EMBL/GenBank/DDBJ databases">
        <title>Genome-scale phylogeny and comparative genomics of the fungal order Sordariales.</title>
        <authorList>
            <consortium name="Lawrence Berkeley National Laboratory"/>
            <person name="Hensen N."/>
            <person name="Bonometti L."/>
            <person name="Westerberg I."/>
            <person name="Brannstrom I.O."/>
            <person name="Guillou S."/>
            <person name="Cros-Aarteil S."/>
            <person name="Calhoun S."/>
            <person name="Haridas S."/>
            <person name="Kuo A."/>
            <person name="Mondo S."/>
            <person name="Pangilinan J."/>
            <person name="Riley R."/>
            <person name="Labutti K."/>
            <person name="Andreopoulos B."/>
            <person name="Lipzen A."/>
            <person name="Chen C."/>
            <person name="Yanf M."/>
            <person name="Daum C."/>
            <person name="Ng V."/>
            <person name="Clum A."/>
            <person name="Steindorff A."/>
            <person name="Ohm R."/>
            <person name="Martin F."/>
            <person name="Silar P."/>
            <person name="Natvig D."/>
            <person name="Lalanne C."/>
            <person name="Gautier V."/>
            <person name="Ament-Velasquez S.L."/>
            <person name="Kruys A."/>
            <person name="Hutchinson M.I."/>
            <person name="Powell A.J."/>
            <person name="Barry K."/>
            <person name="Miller A.N."/>
            <person name="Grigoriev I.V."/>
            <person name="Debuchy R."/>
            <person name="Gladieux P."/>
            <person name="Thoren M.H."/>
            <person name="Johannesson H."/>
        </authorList>
    </citation>
    <scope>NUCLEOTIDE SEQUENCE</scope>
    <source>
        <strain evidence="2">CBS 540.89</strain>
    </source>
</reference>
<dbReference type="EMBL" id="JAUKTV010000005">
    <property type="protein sequence ID" value="KAK0737169.1"/>
    <property type="molecule type" value="Genomic_DNA"/>
</dbReference>
<evidence type="ECO:0000313" key="2">
    <source>
        <dbReference type="EMBL" id="KAK0737169.1"/>
    </source>
</evidence>
<feature type="compositionally biased region" description="Polar residues" evidence="1">
    <location>
        <begin position="251"/>
        <end position="261"/>
    </location>
</feature>
<accession>A0AA40BMW3</accession>
<feature type="compositionally biased region" description="Acidic residues" evidence="1">
    <location>
        <begin position="197"/>
        <end position="216"/>
    </location>
</feature>
<dbReference type="Proteomes" id="UP001172159">
    <property type="component" value="Unassembled WGS sequence"/>
</dbReference>
<dbReference type="Gene3D" id="1.25.40.380">
    <property type="entry name" value="Protein of unknown function DUF1810"/>
    <property type="match status" value="1"/>
</dbReference>
<keyword evidence="3" id="KW-1185">Reference proteome</keyword>
<feature type="compositionally biased region" description="Pro residues" evidence="1">
    <location>
        <begin position="186"/>
        <end position="196"/>
    </location>
</feature>
<dbReference type="SUPFAM" id="SSF140736">
    <property type="entry name" value="Rv1873-like"/>
    <property type="match status" value="1"/>
</dbReference>
<dbReference type="InterPro" id="IPR036287">
    <property type="entry name" value="Rv1873-like_sf"/>
</dbReference>
<evidence type="ECO:0000256" key="1">
    <source>
        <dbReference type="SAM" id="MobiDB-lite"/>
    </source>
</evidence>
<evidence type="ECO:0000313" key="3">
    <source>
        <dbReference type="Proteomes" id="UP001172159"/>
    </source>
</evidence>